<dbReference type="InterPro" id="IPR001841">
    <property type="entry name" value="Znf_RING"/>
</dbReference>
<dbReference type="PANTHER" id="PTHR15379:SF2">
    <property type="entry name" value="CELL GROWTH REGULATOR WITH RING FINGER DOMAIN PROTEIN 1"/>
    <property type="match status" value="1"/>
</dbReference>
<keyword evidence="1" id="KW-0863">Zinc-finger</keyword>
<reference evidence="3" key="1">
    <citation type="submission" date="2021-02" db="EMBL/GenBank/DDBJ databases">
        <authorList>
            <person name="Dougan E. K."/>
            <person name="Rhodes N."/>
            <person name="Thang M."/>
            <person name="Chan C."/>
        </authorList>
    </citation>
    <scope>NUCLEOTIDE SEQUENCE</scope>
</reference>
<dbReference type="PANTHER" id="PTHR15379">
    <property type="entry name" value="CELL GROWTH REGULATOR WITH RING FINGER DOMAIN PROTEIN 1"/>
    <property type="match status" value="1"/>
</dbReference>
<dbReference type="OrthoDB" id="10261999at2759"/>
<evidence type="ECO:0000313" key="3">
    <source>
        <dbReference type="EMBL" id="CAE7540925.1"/>
    </source>
</evidence>
<gene>
    <name evidence="3" type="primary">rngB</name>
    <name evidence="3" type="ORF">SNAT2548_LOCUS30337</name>
</gene>
<feature type="domain" description="RING-type" evidence="2">
    <location>
        <begin position="76"/>
        <end position="111"/>
    </location>
</feature>
<evidence type="ECO:0000256" key="1">
    <source>
        <dbReference type="PROSITE-ProRule" id="PRU00175"/>
    </source>
</evidence>
<name>A0A812TT07_9DINO</name>
<keyword evidence="1" id="KW-0862">Zinc</keyword>
<comment type="caution">
    <text evidence="3">The sequence shown here is derived from an EMBL/GenBank/DDBJ whole genome shotgun (WGS) entry which is preliminary data.</text>
</comment>
<dbReference type="InterPro" id="IPR013083">
    <property type="entry name" value="Znf_RING/FYVE/PHD"/>
</dbReference>
<dbReference type="PROSITE" id="PS50089">
    <property type="entry name" value="ZF_RING_2"/>
    <property type="match status" value="1"/>
</dbReference>
<dbReference type="Gene3D" id="3.30.40.10">
    <property type="entry name" value="Zinc/RING finger domain, C3HC4 (zinc finger)"/>
    <property type="match status" value="1"/>
</dbReference>
<keyword evidence="4" id="KW-1185">Reference proteome</keyword>
<evidence type="ECO:0000259" key="2">
    <source>
        <dbReference type="PROSITE" id="PS50089"/>
    </source>
</evidence>
<dbReference type="GO" id="GO:0030308">
    <property type="term" value="P:negative regulation of cell growth"/>
    <property type="evidence" value="ECO:0007669"/>
    <property type="project" value="TreeGrafter"/>
</dbReference>
<dbReference type="Proteomes" id="UP000604046">
    <property type="component" value="Unassembled WGS sequence"/>
</dbReference>
<dbReference type="GO" id="GO:0008270">
    <property type="term" value="F:zinc ion binding"/>
    <property type="evidence" value="ECO:0007669"/>
    <property type="project" value="UniProtKB-KW"/>
</dbReference>
<protein>
    <submittedName>
        <fullName evidence="3">RngB protein</fullName>
    </submittedName>
</protein>
<dbReference type="Pfam" id="PF13920">
    <property type="entry name" value="zf-C3HC4_3"/>
    <property type="match status" value="1"/>
</dbReference>
<proteinExistence type="predicted"/>
<sequence length="123" mass="14131">MGGACQSCKFITGNSTSEFKGWNRRLSTTVISQWLRRDSCLQVILLSQGQHWLRCRNRERADLLSQREEAVSDRSCIACLDRLANTVLLRCRHLCVCDGCARKLTHCPVCRQTVRDRLTVYMP</sequence>
<dbReference type="InterPro" id="IPR042496">
    <property type="entry name" value="CGRF1"/>
</dbReference>
<keyword evidence="1" id="KW-0479">Metal-binding</keyword>
<organism evidence="3 4">
    <name type="scientific">Symbiodinium natans</name>
    <dbReference type="NCBI Taxonomy" id="878477"/>
    <lineage>
        <taxon>Eukaryota</taxon>
        <taxon>Sar</taxon>
        <taxon>Alveolata</taxon>
        <taxon>Dinophyceae</taxon>
        <taxon>Suessiales</taxon>
        <taxon>Symbiodiniaceae</taxon>
        <taxon>Symbiodinium</taxon>
    </lineage>
</organism>
<dbReference type="AlphaFoldDB" id="A0A812TT07"/>
<dbReference type="EMBL" id="CAJNDS010002602">
    <property type="protein sequence ID" value="CAE7540925.1"/>
    <property type="molecule type" value="Genomic_DNA"/>
</dbReference>
<evidence type="ECO:0000313" key="4">
    <source>
        <dbReference type="Proteomes" id="UP000604046"/>
    </source>
</evidence>
<dbReference type="SUPFAM" id="SSF57850">
    <property type="entry name" value="RING/U-box"/>
    <property type="match status" value="1"/>
</dbReference>
<accession>A0A812TT07</accession>